<dbReference type="EMBL" id="JACVEW010000031">
    <property type="protein sequence ID" value="MBP0050023.1"/>
    <property type="molecule type" value="Genomic_DNA"/>
</dbReference>
<evidence type="ECO:0008006" key="3">
    <source>
        <dbReference type="Google" id="ProtNLM"/>
    </source>
</evidence>
<organism evidence="1 2">
    <name type="scientific">Marinobacterium alkalitolerans</name>
    <dbReference type="NCBI Taxonomy" id="1542925"/>
    <lineage>
        <taxon>Bacteria</taxon>
        <taxon>Pseudomonadati</taxon>
        <taxon>Pseudomonadota</taxon>
        <taxon>Gammaproteobacteria</taxon>
        <taxon>Oceanospirillales</taxon>
        <taxon>Oceanospirillaceae</taxon>
        <taxon>Marinobacterium</taxon>
    </lineage>
</organism>
<evidence type="ECO:0000313" key="2">
    <source>
        <dbReference type="Proteomes" id="UP000810171"/>
    </source>
</evidence>
<gene>
    <name evidence="1" type="ORF">H9C73_14915</name>
</gene>
<dbReference type="Proteomes" id="UP000810171">
    <property type="component" value="Unassembled WGS sequence"/>
</dbReference>
<name>A0ABS3ZFD5_9GAMM</name>
<reference evidence="1 2" key="1">
    <citation type="submission" date="2020-09" db="EMBL/GenBank/DDBJ databases">
        <authorList>
            <person name="Tanuku N.R.S."/>
        </authorList>
    </citation>
    <scope>NUCLEOTIDE SEQUENCE [LARGE SCALE GENOMIC DNA]</scope>
    <source>
        <strain evidence="1 2">AK62</strain>
    </source>
</reference>
<accession>A0ABS3ZFD5</accession>
<comment type="caution">
    <text evidence="1">The sequence shown here is derived from an EMBL/GenBank/DDBJ whole genome shotgun (WGS) entry which is preliminary data.</text>
</comment>
<evidence type="ECO:0000313" key="1">
    <source>
        <dbReference type="EMBL" id="MBP0050023.1"/>
    </source>
</evidence>
<dbReference type="InterPro" id="IPR012337">
    <property type="entry name" value="RNaseH-like_sf"/>
</dbReference>
<sequence>MICIDLEASGLAKESYPIEIAWKCSETGQFDTFLIDPASVPEWEHWDEFAEEVHCIPPEMLEKDGIRVEDACKRLNDALAGRQVISDAYEYDSFWLQRLFDAAGMRQTFQLVGLDTVLTAEERIQYQLIARSQFRRHRALRDVEHLLEALESAKWQAEQSG</sequence>
<dbReference type="RefSeq" id="WP_209288705.1">
    <property type="nucleotide sequence ID" value="NZ_JACVEW010000031.1"/>
</dbReference>
<dbReference type="Gene3D" id="3.30.420.10">
    <property type="entry name" value="Ribonuclease H-like superfamily/Ribonuclease H"/>
    <property type="match status" value="1"/>
</dbReference>
<proteinExistence type="predicted"/>
<dbReference type="SUPFAM" id="SSF53098">
    <property type="entry name" value="Ribonuclease H-like"/>
    <property type="match status" value="1"/>
</dbReference>
<protein>
    <recommendedName>
        <fullName evidence="3">Exonuclease domain-containing protein</fullName>
    </recommendedName>
</protein>
<keyword evidence="2" id="KW-1185">Reference proteome</keyword>
<dbReference type="InterPro" id="IPR036397">
    <property type="entry name" value="RNaseH_sf"/>
</dbReference>